<sequence>MNSQRLRLPFVPTGASVPTIGKSVKTRAHNVSPRPGQPGVRAGISRL</sequence>
<keyword evidence="3" id="KW-1185">Reference proteome</keyword>
<proteinExistence type="predicted"/>
<evidence type="ECO:0000313" key="3">
    <source>
        <dbReference type="Proteomes" id="UP001596106"/>
    </source>
</evidence>
<evidence type="ECO:0000256" key="1">
    <source>
        <dbReference type="SAM" id="MobiDB-lite"/>
    </source>
</evidence>
<protein>
    <submittedName>
        <fullName evidence="2">Uncharacterized protein</fullName>
    </submittedName>
</protein>
<gene>
    <name evidence="2" type="ORF">ACFPMF_13565</name>
</gene>
<accession>A0ABW0ICF0</accession>
<evidence type="ECO:0000313" key="2">
    <source>
        <dbReference type="EMBL" id="MFC5410348.1"/>
    </source>
</evidence>
<organism evidence="2 3">
    <name type="scientific">Larkinella bovis</name>
    <dbReference type="NCBI Taxonomy" id="683041"/>
    <lineage>
        <taxon>Bacteria</taxon>
        <taxon>Pseudomonadati</taxon>
        <taxon>Bacteroidota</taxon>
        <taxon>Cytophagia</taxon>
        <taxon>Cytophagales</taxon>
        <taxon>Spirosomataceae</taxon>
        <taxon>Larkinella</taxon>
    </lineage>
</organism>
<feature type="region of interest" description="Disordered" evidence="1">
    <location>
        <begin position="1"/>
        <end position="47"/>
    </location>
</feature>
<dbReference type="Proteomes" id="UP001596106">
    <property type="component" value="Unassembled WGS sequence"/>
</dbReference>
<reference evidence="3" key="1">
    <citation type="journal article" date="2019" name="Int. J. Syst. Evol. Microbiol.">
        <title>The Global Catalogue of Microorganisms (GCM) 10K type strain sequencing project: providing services to taxonomists for standard genome sequencing and annotation.</title>
        <authorList>
            <consortium name="The Broad Institute Genomics Platform"/>
            <consortium name="The Broad Institute Genome Sequencing Center for Infectious Disease"/>
            <person name="Wu L."/>
            <person name="Ma J."/>
        </authorList>
    </citation>
    <scope>NUCLEOTIDE SEQUENCE [LARGE SCALE GENOMIC DNA]</scope>
    <source>
        <strain evidence="3">CCUG 55250</strain>
    </source>
</reference>
<name>A0ABW0ICF0_9BACT</name>
<comment type="caution">
    <text evidence="2">The sequence shown here is derived from an EMBL/GenBank/DDBJ whole genome shotgun (WGS) entry which is preliminary data.</text>
</comment>
<dbReference type="EMBL" id="JBHSMA010000003">
    <property type="protein sequence ID" value="MFC5410348.1"/>
    <property type="molecule type" value="Genomic_DNA"/>
</dbReference>